<dbReference type="CDD" id="cd01906">
    <property type="entry name" value="proteasome_protease_HslV"/>
    <property type="match status" value="1"/>
</dbReference>
<dbReference type="PANTHER" id="PTHR32194">
    <property type="entry name" value="METALLOPROTEASE TLDD"/>
    <property type="match status" value="1"/>
</dbReference>
<name>A0A542CTY9_AMYCI</name>
<protein>
    <recommendedName>
        <fullName evidence="9">Proteasome subunit beta</fullName>
        <ecNumber evidence="9">3.4.25.1</ecNumber>
    </recommendedName>
</protein>
<dbReference type="InterPro" id="IPR022483">
    <property type="entry name" value="PSB_actinobac"/>
</dbReference>
<sequence length="263" mass="28672">MNSPARQPSSYSFSALMSVDDSSFFRLVQEHAPQTLRRRDGAPVDLPHGTTIFALRFRDGVVIAGDRRATSGNLIAQRDLRKVQQADSHSCIAFAGSVATGKEMVSLFRLELEHYEKLEAVELSFPAKVNRVSVMLRENLPQAMQGFAAVPVFAGWDKLENAGRIFTFDVAGSPAEEHEFGGSGSGWHFAKGTLKKRWRADLDRGEAVRVAVEALFDAAEEDTATGGPDVPRRLYPTVAVVTEDGYVEVGEEDVAGYAAELPA</sequence>
<gene>
    <name evidence="10" type="ORF">FB471_6445</name>
</gene>
<dbReference type="InterPro" id="IPR023333">
    <property type="entry name" value="Proteasome_suB-type"/>
</dbReference>
<evidence type="ECO:0000256" key="2">
    <source>
        <dbReference type="ARBA" id="ARBA00022490"/>
    </source>
</evidence>
<evidence type="ECO:0000313" key="10">
    <source>
        <dbReference type="EMBL" id="TQI94283.1"/>
    </source>
</evidence>
<keyword evidence="11" id="KW-1185">Reference proteome</keyword>
<proteinExistence type="predicted"/>
<dbReference type="PANTHER" id="PTHR32194:SF0">
    <property type="entry name" value="ATP-DEPENDENT PROTEASE SUBUNIT HSLV"/>
    <property type="match status" value="1"/>
</dbReference>
<reference evidence="10 11" key="1">
    <citation type="submission" date="2019-06" db="EMBL/GenBank/DDBJ databases">
        <title>Sequencing the genomes of 1000 actinobacteria strains.</title>
        <authorList>
            <person name="Klenk H.-P."/>
        </authorList>
    </citation>
    <scope>NUCLEOTIDE SEQUENCE [LARGE SCALE GENOMIC DNA]</scope>
    <source>
        <strain evidence="10 11">DSM 45679</strain>
    </source>
</reference>
<evidence type="ECO:0000256" key="8">
    <source>
        <dbReference type="ARBA" id="ARBA00023145"/>
    </source>
</evidence>
<dbReference type="GO" id="GO:0004298">
    <property type="term" value="F:threonine-type endopeptidase activity"/>
    <property type="evidence" value="ECO:0007669"/>
    <property type="project" value="UniProtKB-UniRule"/>
</dbReference>
<evidence type="ECO:0000256" key="1">
    <source>
        <dbReference type="ARBA" id="ARBA00001198"/>
    </source>
</evidence>
<dbReference type="Pfam" id="PF00227">
    <property type="entry name" value="Proteasome"/>
    <property type="match status" value="1"/>
</dbReference>
<dbReference type="Gene3D" id="3.60.20.10">
    <property type="entry name" value="Glutamine Phosphoribosylpyrophosphate, subunit 1, domain 1"/>
    <property type="match status" value="1"/>
</dbReference>
<comment type="catalytic activity">
    <reaction evidence="1">
        <text>Cleavage of peptide bonds with very broad specificity.</text>
        <dbReference type="EC" id="3.4.25.1"/>
    </reaction>
</comment>
<accession>A0A542CTY9</accession>
<dbReference type="AlphaFoldDB" id="A0A542CTY9"/>
<comment type="caution">
    <text evidence="10">The sequence shown here is derived from an EMBL/GenBank/DDBJ whole genome shotgun (WGS) entry which is preliminary data.</text>
</comment>
<dbReference type="GO" id="GO:0005737">
    <property type="term" value="C:cytoplasm"/>
    <property type="evidence" value="ECO:0007669"/>
    <property type="project" value="TreeGrafter"/>
</dbReference>
<keyword evidence="4" id="KW-0888">Threonine protease</keyword>
<dbReference type="EMBL" id="VFML01000002">
    <property type="protein sequence ID" value="TQI94283.1"/>
    <property type="molecule type" value="Genomic_DNA"/>
</dbReference>
<dbReference type="GO" id="GO:0010498">
    <property type="term" value="P:proteasomal protein catabolic process"/>
    <property type="evidence" value="ECO:0007669"/>
    <property type="project" value="UniProtKB-UniRule"/>
</dbReference>
<dbReference type="SUPFAM" id="SSF56235">
    <property type="entry name" value="N-terminal nucleophile aminohydrolases (Ntn hydrolases)"/>
    <property type="match status" value="1"/>
</dbReference>
<dbReference type="PROSITE" id="PS51476">
    <property type="entry name" value="PROTEASOME_BETA_2"/>
    <property type="match status" value="1"/>
</dbReference>
<dbReference type="GO" id="GO:0005839">
    <property type="term" value="C:proteasome core complex"/>
    <property type="evidence" value="ECO:0007669"/>
    <property type="project" value="UniProtKB-UniRule"/>
</dbReference>
<keyword evidence="2" id="KW-0963">Cytoplasm</keyword>
<dbReference type="InterPro" id="IPR029055">
    <property type="entry name" value="Ntn_hydrolases_N"/>
</dbReference>
<keyword evidence="5" id="KW-0378">Hydrolase</keyword>
<keyword evidence="6" id="KW-0068">Autocatalytic cleavage</keyword>
<dbReference type="EC" id="3.4.25.1" evidence="9"/>
<dbReference type="InterPro" id="IPR001353">
    <property type="entry name" value="Proteasome_sua/b"/>
</dbReference>
<organism evidence="10 11">
    <name type="scientific">Amycolatopsis cihanbeyliensis</name>
    <dbReference type="NCBI Taxonomy" id="1128664"/>
    <lineage>
        <taxon>Bacteria</taxon>
        <taxon>Bacillati</taxon>
        <taxon>Actinomycetota</taxon>
        <taxon>Actinomycetes</taxon>
        <taxon>Pseudonocardiales</taxon>
        <taxon>Pseudonocardiaceae</taxon>
        <taxon>Amycolatopsis</taxon>
    </lineage>
</organism>
<evidence type="ECO:0000256" key="5">
    <source>
        <dbReference type="ARBA" id="ARBA00022801"/>
    </source>
</evidence>
<evidence type="ECO:0000256" key="4">
    <source>
        <dbReference type="ARBA" id="ARBA00022698"/>
    </source>
</evidence>
<dbReference type="Proteomes" id="UP000320876">
    <property type="component" value="Unassembled WGS sequence"/>
</dbReference>
<evidence type="ECO:0000256" key="6">
    <source>
        <dbReference type="ARBA" id="ARBA00022813"/>
    </source>
</evidence>
<evidence type="ECO:0000256" key="3">
    <source>
        <dbReference type="ARBA" id="ARBA00022670"/>
    </source>
</evidence>
<evidence type="ECO:0000313" key="11">
    <source>
        <dbReference type="Proteomes" id="UP000320876"/>
    </source>
</evidence>
<evidence type="ECO:0000256" key="7">
    <source>
        <dbReference type="ARBA" id="ARBA00022942"/>
    </source>
</evidence>
<dbReference type="NCBIfam" id="TIGR03690">
    <property type="entry name" value="20S_bact_beta"/>
    <property type="match status" value="1"/>
</dbReference>
<keyword evidence="8" id="KW-0865">Zymogen</keyword>
<keyword evidence="3" id="KW-0645">Protease</keyword>
<evidence type="ECO:0000256" key="9">
    <source>
        <dbReference type="NCBIfam" id="TIGR03690"/>
    </source>
</evidence>
<keyword evidence="7 10" id="KW-0647">Proteasome</keyword>